<comment type="caution">
    <text evidence="1">The sequence shown here is derived from an EMBL/GenBank/DDBJ whole genome shotgun (WGS) entry which is preliminary data.</text>
</comment>
<proteinExistence type="predicted"/>
<sequence length="54" mass="6602">MHVIIRPIVGPRDRWTVQLDRFAIPFRSEHEARKFANRLENRLKAPHSWPRNER</sequence>
<organism evidence="1 2">
    <name type="scientific">Azorhizophilus paspali</name>
    <name type="common">Azotobacter paspali</name>
    <dbReference type="NCBI Taxonomy" id="69963"/>
    <lineage>
        <taxon>Bacteria</taxon>
        <taxon>Pseudomonadati</taxon>
        <taxon>Pseudomonadota</taxon>
        <taxon>Gammaproteobacteria</taxon>
        <taxon>Pseudomonadales</taxon>
        <taxon>Pseudomonadaceae</taxon>
        <taxon>Azorhizophilus</taxon>
    </lineage>
</organism>
<keyword evidence="2" id="KW-1185">Reference proteome</keyword>
<reference evidence="1 2" key="1">
    <citation type="submission" date="2024-09" db="EMBL/GenBank/DDBJ databases">
        <authorList>
            <person name="Sun Q."/>
            <person name="Mori K."/>
        </authorList>
    </citation>
    <scope>NUCLEOTIDE SEQUENCE [LARGE SCALE GENOMIC DNA]</scope>
    <source>
        <strain evidence="1 2">NCAIM B.01794</strain>
    </source>
</reference>
<dbReference type="Proteomes" id="UP001589891">
    <property type="component" value="Unassembled WGS sequence"/>
</dbReference>
<dbReference type="RefSeq" id="WP_376945697.1">
    <property type="nucleotide sequence ID" value="NZ_CP171449.1"/>
</dbReference>
<protein>
    <submittedName>
        <fullName evidence="1">Uncharacterized protein</fullName>
    </submittedName>
</protein>
<dbReference type="EMBL" id="JBHLSS010000067">
    <property type="protein sequence ID" value="MFC0710076.1"/>
    <property type="molecule type" value="Genomic_DNA"/>
</dbReference>
<evidence type="ECO:0000313" key="2">
    <source>
        <dbReference type="Proteomes" id="UP001589891"/>
    </source>
</evidence>
<gene>
    <name evidence="1" type="ORF">ACFFGX_11065</name>
</gene>
<name>A0ABV6SKN3_AZOPA</name>
<accession>A0ABV6SKN3</accession>
<evidence type="ECO:0000313" key="1">
    <source>
        <dbReference type="EMBL" id="MFC0710076.1"/>
    </source>
</evidence>